<dbReference type="InterPro" id="IPR047296">
    <property type="entry name" value="GIY-YIG_UvrC_Cho"/>
</dbReference>
<accession>A0ABQ4Q5H0</accession>
<dbReference type="PANTHER" id="PTHR30231">
    <property type="entry name" value="DNA POLYMERASE III SUBUNIT EPSILON"/>
    <property type="match status" value="1"/>
</dbReference>
<gene>
    <name evidence="4" type="ORF">NCCP691_23060</name>
</gene>
<dbReference type="InterPro" id="IPR000305">
    <property type="entry name" value="GIY-YIG_endonuc"/>
</dbReference>
<dbReference type="InterPro" id="IPR012337">
    <property type="entry name" value="RNaseH-like_sf"/>
</dbReference>
<dbReference type="CDD" id="cd06127">
    <property type="entry name" value="DEDDh"/>
    <property type="match status" value="1"/>
</dbReference>
<keyword evidence="5" id="KW-1185">Reference proteome</keyword>
<dbReference type="CDD" id="cd10434">
    <property type="entry name" value="GIY-YIG_UvrC_Cho"/>
    <property type="match status" value="1"/>
</dbReference>
<dbReference type="InterPro" id="IPR036397">
    <property type="entry name" value="RNaseH_sf"/>
</dbReference>
<dbReference type="EC" id="2.7.7.7" evidence="1"/>
<comment type="catalytic activity">
    <reaction evidence="2">
        <text>DNA(n) + a 2'-deoxyribonucleoside 5'-triphosphate = DNA(n+1) + diphosphate</text>
        <dbReference type="Rhea" id="RHEA:22508"/>
        <dbReference type="Rhea" id="RHEA-COMP:17339"/>
        <dbReference type="Rhea" id="RHEA-COMP:17340"/>
        <dbReference type="ChEBI" id="CHEBI:33019"/>
        <dbReference type="ChEBI" id="CHEBI:61560"/>
        <dbReference type="ChEBI" id="CHEBI:173112"/>
        <dbReference type="EC" id="2.7.7.7"/>
    </reaction>
</comment>
<dbReference type="InterPro" id="IPR006054">
    <property type="entry name" value="DnaQ"/>
</dbReference>
<feature type="domain" description="GIY-YIG" evidence="3">
    <location>
        <begin position="206"/>
        <end position="284"/>
    </location>
</feature>
<sequence length="462" mass="52093">MNTLPSLHRFPRLAFVDLETTGGAASLDRITEVGIVEVDEDGVREWSSLVNPEMPIPPYIQSLTGITDDMVREAPTFAEIAAVIARRLEDRIFIAHNARFDYGFLRQAFRRTGRDFHPEVLCTVKLSRRLFPQFERHNLDSLAERHALHVTERHRALGDAQLLWQFWQKIHDLHATEQIEEAVQRLVSRPALPSRIEELELDRLPASPGVYIFRDAERRPLFIGSAANLQARVYGFFGKDRMNARDRRLASDTAAVDWMENGGELGAQLLETSLLREHLPPHNHLRAEDETCAWRLLQRGALLRPVLASAEDMFFAHDPELYGLFAAPARAREALQAIAAAQRLCPALLGLEKTRAGKACSAHAGGGCGGACIGRESADEHNARLRAALESHRMEAWPYPGAIAIEDNGAWLLIDGWAWLGTARNEKEKADLLQAGPRRFEREVYRLLQKWLPMLDGRIEVL</sequence>
<dbReference type="Pfam" id="PF00929">
    <property type="entry name" value="RNase_T"/>
    <property type="match status" value="1"/>
</dbReference>
<evidence type="ECO:0000256" key="2">
    <source>
        <dbReference type="ARBA" id="ARBA00049244"/>
    </source>
</evidence>
<evidence type="ECO:0000313" key="4">
    <source>
        <dbReference type="EMBL" id="GIZ52292.1"/>
    </source>
</evidence>
<name>A0ABQ4Q5H0_9BURK</name>
<dbReference type="SMART" id="SM00479">
    <property type="entry name" value="EXOIII"/>
    <property type="match status" value="1"/>
</dbReference>
<dbReference type="NCBIfam" id="TIGR00573">
    <property type="entry name" value="dnaq"/>
    <property type="match status" value="1"/>
</dbReference>
<reference evidence="4 5" key="1">
    <citation type="journal article" date="2022" name="Int. J. Syst. Evol. Microbiol.">
        <title>Noviherbaspirillum aridicola sp. nov., isolated from an arid soil in Pakistan.</title>
        <authorList>
            <person name="Khan I.U."/>
            <person name="Saqib M."/>
            <person name="Amin A."/>
            <person name="Hussain F."/>
            <person name="Li L."/>
            <person name="Liu Y.H."/>
            <person name="Fang B.Z."/>
            <person name="Ahmed I."/>
            <person name="Li W.J."/>
        </authorList>
    </citation>
    <scope>NUCLEOTIDE SEQUENCE [LARGE SCALE GENOMIC DNA]</scope>
    <source>
        <strain evidence="4 5">NCCP-691</strain>
    </source>
</reference>
<protein>
    <recommendedName>
        <fullName evidence="1">DNA-directed DNA polymerase</fullName>
        <ecNumber evidence="1">2.7.7.7</ecNumber>
    </recommendedName>
</protein>
<dbReference type="InterPro" id="IPR013520">
    <property type="entry name" value="Ribonucl_H"/>
</dbReference>
<dbReference type="EMBL" id="BPMK01000009">
    <property type="protein sequence ID" value="GIZ52292.1"/>
    <property type="molecule type" value="Genomic_DNA"/>
</dbReference>
<dbReference type="PROSITE" id="PS50164">
    <property type="entry name" value="GIY_YIG"/>
    <property type="match status" value="1"/>
</dbReference>
<organism evidence="4 5">
    <name type="scientific">Noviherbaspirillum aridicola</name>
    <dbReference type="NCBI Taxonomy" id="2849687"/>
    <lineage>
        <taxon>Bacteria</taxon>
        <taxon>Pseudomonadati</taxon>
        <taxon>Pseudomonadota</taxon>
        <taxon>Betaproteobacteria</taxon>
        <taxon>Burkholderiales</taxon>
        <taxon>Oxalobacteraceae</taxon>
        <taxon>Noviherbaspirillum</taxon>
    </lineage>
</organism>
<proteinExistence type="predicted"/>
<dbReference type="Gene3D" id="3.40.1440.10">
    <property type="entry name" value="GIY-YIG endonuclease"/>
    <property type="match status" value="1"/>
</dbReference>
<dbReference type="RefSeq" id="WP_220808471.1">
    <property type="nucleotide sequence ID" value="NZ_BPMK01000009.1"/>
</dbReference>
<evidence type="ECO:0000256" key="1">
    <source>
        <dbReference type="ARBA" id="ARBA00012417"/>
    </source>
</evidence>
<dbReference type="Gene3D" id="3.30.420.10">
    <property type="entry name" value="Ribonuclease H-like superfamily/Ribonuclease H"/>
    <property type="match status" value="1"/>
</dbReference>
<dbReference type="SUPFAM" id="SSF53098">
    <property type="entry name" value="Ribonuclease H-like"/>
    <property type="match status" value="1"/>
</dbReference>
<dbReference type="InterPro" id="IPR035901">
    <property type="entry name" value="GIY-YIG_endonuc_sf"/>
</dbReference>
<comment type="caution">
    <text evidence="4">The sequence shown here is derived from an EMBL/GenBank/DDBJ whole genome shotgun (WGS) entry which is preliminary data.</text>
</comment>
<evidence type="ECO:0000313" key="5">
    <source>
        <dbReference type="Proteomes" id="UP000887222"/>
    </source>
</evidence>
<evidence type="ECO:0000259" key="3">
    <source>
        <dbReference type="PROSITE" id="PS50164"/>
    </source>
</evidence>
<dbReference type="Proteomes" id="UP000887222">
    <property type="component" value="Unassembled WGS sequence"/>
</dbReference>
<dbReference type="PANTHER" id="PTHR30231:SF37">
    <property type="entry name" value="EXODEOXYRIBONUCLEASE 10"/>
    <property type="match status" value="1"/>
</dbReference>
<dbReference type="SUPFAM" id="SSF82771">
    <property type="entry name" value="GIY-YIG endonuclease"/>
    <property type="match status" value="1"/>
</dbReference>